<proteinExistence type="predicted"/>
<sequence>MGLIRFLFFKRKCLVHSAFGNKMYFEATNKLNNHGVPYDAVSRLSANSQSAFGGSTSSFVSFKESPTQYDFYVAKEDEYRAQQALHR</sequence>
<evidence type="ECO:0000313" key="2">
    <source>
        <dbReference type="Proteomes" id="UP000242682"/>
    </source>
</evidence>
<dbReference type="OrthoDB" id="2942794at2"/>
<dbReference type="RefSeq" id="WP_106532263.1">
    <property type="nucleotide sequence ID" value="NZ_PYAT01000002.1"/>
</dbReference>
<dbReference type="Proteomes" id="UP000242682">
    <property type="component" value="Unassembled WGS sequence"/>
</dbReference>
<gene>
    <name evidence="1" type="ORF">B0H99_102265</name>
</gene>
<comment type="caution">
    <text evidence="1">The sequence shown here is derived from an EMBL/GenBank/DDBJ whole genome shotgun (WGS) entry which is preliminary data.</text>
</comment>
<evidence type="ECO:0000313" key="1">
    <source>
        <dbReference type="EMBL" id="PSL41581.1"/>
    </source>
</evidence>
<dbReference type="AlphaFoldDB" id="A0A2P8H5U9"/>
<reference evidence="1 2" key="1">
    <citation type="submission" date="2018-03" db="EMBL/GenBank/DDBJ databases">
        <title>Genomic Encyclopedia of Type Strains, Phase III (KMG-III): the genomes of soil and plant-associated and newly described type strains.</title>
        <authorList>
            <person name="Whitman W."/>
        </authorList>
    </citation>
    <scope>NUCLEOTIDE SEQUENCE [LARGE SCALE GENOMIC DNA]</scope>
    <source>
        <strain evidence="1 2">CGMCC 1.12259</strain>
    </source>
</reference>
<accession>A0A2P8H5U9</accession>
<name>A0A2P8H5U9_9BACL</name>
<organism evidence="1 2">
    <name type="scientific">Planomicrobium soli</name>
    <dbReference type="NCBI Taxonomy" id="1176648"/>
    <lineage>
        <taxon>Bacteria</taxon>
        <taxon>Bacillati</taxon>
        <taxon>Bacillota</taxon>
        <taxon>Bacilli</taxon>
        <taxon>Bacillales</taxon>
        <taxon>Caryophanaceae</taxon>
        <taxon>Planomicrobium</taxon>
    </lineage>
</organism>
<keyword evidence="2" id="KW-1185">Reference proteome</keyword>
<protein>
    <submittedName>
        <fullName evidence="1">Uncharacterized protein</fullName>
    </submittedName>
</protein>
<dbReference type="EMBL" id="PYAT01000002">
    <property type="protein sequence ID" value="PSL41581.1"/>
    <property type="molecule type" value="Genomic_DNA"/>
</dbReference>